<dbReference type="InterPro" id="IPR036113">
    <property type="entry name" value="Asp/Glu-ADT_sf_sub_c"/>
</dbReference>
<accession>A0AAV3A950</accession>
<protein>
    <recommendedName>
        <fullName evidence="1">Glutamyl-tRNA(Gln) amidotransferase subunit C, mitochondrial</fullName>
        <shortName evidence="1">Glu-AdT subunit C</shortName>
        <ecNumber evidence="1">6.3.5.-</ecNumber>
    </recommendedName>
</protein>
<dbReference type="InterPro" id="IPR003837">
    <property type="entry name" value="GatC"/>
</dbReference>
<dbReference type="RefSeq" id="XP_072271605.1">
    <property type="nucleotide sequence ID" value="XM_072415504.1"/>
</dbReference>
<gene>
    <name evidence="1" type="primary">GATC</name>
    <name evidence="2" type="ORF">GDO54_013948</name>
</gene>
<organism evidence="2 3">
    <name type="scientific">Pyxicephalus adspersus</name>
    <name type="common">African bullfrog</name>
    <dbReference type="NCBI Taxonomy" id="30357"/>
    <lineage>
        <taxon>Eukaryota</taxon>
        <taxon>Metazoa</taxon>
        <taxon>Chordata</taxon>
        <taxon>Craniata</taxon>
        <taxon>Vertebrata</taxon>
        <taxon>Euteleostomi</taxon>
        <taxon>Amphibia</taxon>
        <taxon>Batrachia</taxon>
        <taxon>Anura</taxon>
        <taxon>Neobatrachia</taxon>
        <taxon>Ranoidea</taxon>
        <taxon>Pyxicephalidae</taxon>
        <taxon>Pyxicephalinae</taxon>
        <taxon>Pyxicephalus</taxon>
    </lineage>
</organism>
<dbReference type="EMBL" id="DYDO01000006">
    <property type="protein sequence ID" value="DBA22977.1"/>
    <property type="molecule type" value="Genomic_DNA"/>
</dbReference>
<dbReference type="PANTHER" id="PTHR15004:SF0">
    <property type="entry name" value="GLUTAMYL-TRNA(GLN) AMIDOTRANSFERASE SUBUNIT C, MITOCHONDRIAL"/>
    <property type="match status" value="1"/>
</dbReference>
<dbReference type="GO" id="GO:0050567">
    <property type="term" value="F:glutaminyl-tRNA synthase (glutamine-hydrolyzing) activity"/>
    <property type="evidence" value="ECO:0007669"/>
    <property type="project" value="UniProtKB-UniRule"/>
</dbReference>
<keyword evidence="1" id="KW-0648">Protein biosynthesis</keyword>
<dbReference type="GO" id="GO:0006450">
    <property type="term" value="P:regulation of translational fidelity"/>
    <property type="evidence" value="ECO:0007669"/>
    <property type="project" value="InterPro"/>
</dbReference>
<comment type="similarity">
    <text evidence="1">Belongs to the GatC family.</text>
</comment>
<proteinExistence type="inferred from homology"/>
<dbReference type="GO" id="GO:0032543">
    <property type="term" value="P:mitochondrial translation"/>
    <property type="evidence" value="ECO:0007669"/>
    <property type="project" value="UniProtKB-UniRule"/>
</dbReference>
<dbReference type="PANTHER" id="PTHR15004">
    <property type="entry name" value="GLUTAMYL-TRNA(GLN) AMIDOTRANSFERASE SUBUNIT C, MITOCHONDRIAL"/>
    <property type="match status" value="1"/>
</dbReference>
<evidence type="ECO:0000313" key="2">
    <source>
        <dbReference type="EMBL" id="DBA22977.1"/>
    </source>
</evidence>
<dbReference type="AlphaFoldDB" id="A0AAV3A950"/>
<name>A0AAV3A950_PYXAD</name>
<reference evidence="2" key="1">
    <citation type="thesis" date="2020" institute="ProQuest LLC" country="789 East Eisenhower Parkway, Ann Arbor, MI, USA">
        <title>Comparative Genomics and Chromosome Evolution.</title>
        <authorList>
            <person name="Mudd A.B."/>
        </authorList>
    </citation>
    <scope>NUCLEOTIDE SEQUENCE</scope>
    <source>
        <strain evidence="2">1538</strain>
        <tissue evidence="2">Blood</tissue>
    </source>
</reference>
<dbReference type="GO" id="GO:0005524">
    <property type="term" value="F:ATP binding"/>
    <property type="evidence" value="ECO:0007669"/>
    <property type="project" value="UniProtKB-KW"/>
</dbReference>
<comment type="subunit">
    <text evidence="1">Subunit of the heterotrimeric GatCAB amidotransferase (AdT) complex, composed of A (QRSL1), B (GATB) and C (GATC) subunits.</text>
</comment>
<comment type="catalytic activity">
    <reaction evidence="1">
        <text>L-glutamyl-tRNA(Gln) + L-glutamine + ATP + H2O = L-glutaminyl-tRNA(Gln) + L-glutamate + ADP + phosphate + H(+)</text>
        <dbReference type="Rhea" id="RHEA:17521"/>
        <dbReference type="Rhea" id="RHEA-COMP:9681"/>
        <dbReference type="Rhea" id="RHEA-COMP:9684"/>
        <dbReference type="ChEBI" id="CHEBI:15377"/>
        <dbReference type="ChEBI" id="CHEBI:15378"/>
        <dbReference type="ChEBI" id="CHEBI:29985"/>
        <dbReference type="ChEBI" id="CHEBI:30616"/>
        <dbReference type="ChEBI" id="CHEBI:43474"/>
        <dbReference type="ChEBI" id="CHEBI:58359"/>
        <dbReference type="ChEBI" id="CHEBI:78520"/>
        <dbReference type="ChEBI" id="CHEBI:78521"/>
        <dbReference type="ChEBI" id="CHEBI:456216"/>
    </reaction>
</comment>
<dbReference type="Proteomes" id="UP001181693">
    <property type="component" value="Unassembled WGS sequence"/>
</dbReference>
<comment type="caution">
    <text evidence="2">The sequence shown here is derived from an EMBL/GenBank/DDBJ whole genome shotgun (WGS) entry which is preliminary data.</text>
</comment>
<dbReference type="GeneID" id="140333675"/>
<dbReference type="GO" id="GO:0030956">
    <property type="term" value="C:glutamyl-tRNA(Gln) amidotransferase complex"/>
    <property type="evidence" value="ECO:0007669"/>
    <property type="project" value="UniProtKB-UniRule"/>
</dbReference>
<dbReference type="Pfam" id="PF02686">
    <property type="entry name" value="GatC"/>
    <property type="match status" value="1"/>
</dbReference>
<sequence>MWVQKTIAKCWRTAGFTRFLSSQSKVPQNPTWRIEPETEAQDSHVTPELIDHLERLALVDFRNQEGVQRLQSAVNFANQLHHVNTDGIEPLDSVLEDRALYIRGDEVTSGNCSEILLQKAKSVVEDYFVAPPGNIPLPQKENEYLSTKGEDI</sequence>
<keyword evidence="1" id="KW-0436">Ligase</keyword>
<dbReference type="SUPFAM" id="SSF141000">
    <property type="entry name" value="Glu-tRNAGln amidotransferase C subunit"/>
    <property type="match status" value="1"/>
</dbReference>
<keyword evidence="3" id="KW-1185">Reference proteome</keyword>
<keyword evidence="1" id="KW-0067">ATP-binding</keyword>
<dbReference type="EC" id="6.3.5.-" evidence="1"/>
<dbReference type="GO" id="GO:0070681">
    <property type="term" value="P:glutaminyl-tRNAGln biosynthesis via transamidation"/>
    <property type="evidence" value="ECO:0007669"/>
    <property type="project" value="UniProtKB-UniRule"/>
</dbReference>
<comment type="function">
    <text evidence="1">Allows the formation of correctly charged Gln-tRNA(Gln) through the transamidation of misacylated Glu-tRNA(Gln) in the mitochondria. The reaction takes place in the presence of glutamine and ATP through an activated gamma-phospho-Glu-tRNA(Gln).</text>
</comment>
<comment type="subcellular location">
    <subcellularLocation>
        <location evidence="1">Mitochondrion</location>
    </subcellularLocation>
</comment>
<keyword evidence="1" id="KW-0547">Nucleotide-binding</keyword>
<dbReference type="HAMAP" id="MF_00122">
    <property type="entry name" value="GatC"/>
    <property type="match status" value="1"/>
</dbReference>
<dbReference type="GO" id="GO:0005739">
    <property type="term" value="C:mitochondrion"/>
    <property type="evidence" value="ECO:0007669"/>
    <property type="project" value="UniProtKB-SubCell"/>
</dbReference>
<evidence type="ECO:0000256" key="1">
    <source>
        <dbReference type="HAMAP-Rule" id="MF_03149"/>
    </source>
</evidence>
<evidence type="ECO:0000313" key="3">
    <source>
        <dbReference type="Proteomes" id="UP001181693"/>
    </source>
</evidence>
<keyword evidence="1" id="KW-0496">Mitochondrion</keyword>